<keyword evidence="5" id="KW-0132">Cell division</keyword>
<gene>
    <name evidence="9" type="ORF">QF206_01930</name>
</gene>
<dbReference type="RefSeq" id="WP_281487513.1">
    <property type="nucleotide sequence ID" value="NZ_CP159582.1"/>
</dbReference>
<evidence type="ECO:0000256" key="5">
    <source>
        <dbReference type="ARBA" id="ARBA00022618"/>
    </source>
</evidence>
<evidence type="ECO:0000256" key="6">
    <source>
        <dbReference type="ARBA" id="ARBA00023054"/>
    </source>
</evidence>
<dbReference type="AlphaFoldDB" id="A0AAW6T5V3"/>
<evidence type="ECO:0000313" key="10">
    <source>
        <dbReference type="Proteomes" id="UP001321506"/>
    </source>
</evidence>
<dbReference type="NCBIfam" id="TIGR03544">
    <property type="entry name" value="DivI1A_domain"/>
    <property type="match status" value="2"/>
</dbReference>
<dbReference type="InterPro" id="IPR007793">
    <property type="entry name" value="DivIVA_fam"/>
</dbReference>
<comment type="caution">
    <text evidence="9">The sequence shown here is derived from an EMBL/GenBank/DDBJ whole genome shotgun (WGS) entry which is preliminary data.</text>
</comment>
<keyword evidence="7" id="KW-0131">Cell cycle</keyword>
<keyword evidence="10" id="KW-1185">Reference proteome</keyword>
<dbReference type="NCBIfam" id="TIGR03543">
    <property type="entry name" value="divI1A_rptt_fam"/>
    <property type="match status" value="1"/>
</dbReference>
<dbReference type="InterPro" id="IPR019932">
    <property type="entry name" value="CHP03543"/>
</dbReference>
<dbReference type="GO" id="GO:0005737">
    <property type="term" value="C:cytoplasm"/>
    <property type="evidence" value="ECO:0007669"/>
    <property type="project" value="UniProtKB-SubCell"/>
</dbReference>
<evidence type="ECO:0000256" key="7">
    <source>
        <dbReference type="ARBA" id="ARBA00023306"/>
    </source>
</evidence>
<keyword evidence="6" id="KW-0175">Coiled coil</keyword>
<evidence type="ECO:0000313" key="9">
    <source>
        <dbReference type="EMBL" id="MDI2097729.1"/>
    </source>
</evidence>
<comment type="similarity">
    <text evidence="2">Belongs to the DivIVA family.</text>
</comment>
<proteinExistence type="inferred from homology"/>
<evidence type="ECO:0000256" key="2">
    <source>
        <dbReference type="ARBA" id="ARBA00009008"/>
    </source>
</evidence>
<dbReference type="Proteomes" id="UP001321506">
    <property type="component" value="Unassembled WGS sequence"/>
</dbReference>
<accession>A0AAW6T5V3</accession>
<sequence length="182" mass="20368">MSTFPRTGRSARGYDVDEVERFLAAAREAYLADGDATHDVTSDSIRHTAFGLVRDGYDPAMVDAALERLEDAFATRERERALEREGRSAWDQQARGAAQEVLDRLSRPAGKRFRRVGLLTTGYRVGDVDAFAKRITDFLQLGTPLTVTEVRTVVFRAAKRGYDEGQVDLLLDEVVRTMLAVR</sequence>
<comment type="subcellular location">
    <subcellularLocation>
        <location evidence="1">Cytoplasm</location>
    </subcellularLocation>
</comment>
<dbReference type="InterPro" id="IPR019933">
    <property type="entry name" value="DivIVA_domain"/>
</dbReference>
<dbReference type="PANTHER" id="PTHR35794:SF2">
    <property type="entry name" value="CELL DIVISION PROTEIN DIVIVA"/>
    <property type="match status" value="1"/>
</dbReference>
<dbReference type="EMBL" id="JASATX010000001">
    <property type="protein sequence ID" value="MDI2097729.1"/>
    <property type="molecule type" value="Genomic_DNA"/>
</dbReference>
<dbReference type="GO" id="GO:0051301">
    <property type="term" value="P:cell division"/>
    <property type="evidence" value="ECO:0007669"/>
    <property type="project" value="UniProtKB-KW"/>
</dbReference>
<evidence type="ECO:0000256" key="4">
    <source>
        <dbReference type="ARBA" id="ARBA00022490"/>
    </source>
</evidence>
<protein>
    <recommendedName>
        <fullName evidence="3">Cell wall synthesis protein Wag31</fullName>
    </recommendedName>
    <alternativeName>
        <fullName evidence="8">Antigen 84</fullName>
    </alternativeName>
</protein>
<organism evidence="9 10">
    <name type="scientific">Ruicaihuangia caeni</name>
    <dbReference type="NCBI Taxonomy" id="3042517"/>
    <lineage>
        <taxon>Bacteria</taxon>
        <taxon>Bacillati</taxon>
        <taxon>Actinomycetota</taxon>
        <taxon>Actinomycetes</taxon>
        <taxon>Micrococcales</taxon>
        <taxon>Microbacteriaceae</taxon>
        <taxon>Ruicaihuangia</taxon>
    </lineage>
</organism>
<evidence type="ECO:0000256" key="8">
    <source>
        <dbReference type="ARBA" id="ARBA00031737"/>
    </source>
</evidence>
<reference evidence="9 10" key="1">
    <citation type="submission" date="2023-04" db="EMBL/GenBank/DDBJ databases">
        <title>Klugiella caeni sp. nov. isolated from the sludge of biochemical tank.</title>
        <authorList>
            <person name="Geng K."/>
        </authorList>
    </citation>
    <scope>NUCLEOTIDE SEQUENCE [LARGE SCALE GENOMIC DNA]</scope>
    <source>
        <strain evidence="9 10">YN-L-19</strain>
    </source>
</reference>
<keyword evidence="4" id="KW-0963">Cytoplasm</keyword>
<evidence type="ECO:0000256" key="3">
    <source>
        <dbReference type="ARBA" id="ARBA00018787"/>
    </source>
</evidence>
<name>A0AAW6T5V3_9MICO</name>
<evidence type="ECO:0000256" key="1">
    <source>
        <dbReference type="ARBA" id="ARBA00004496"/>
    </source>
</evidence>
<dbReference type="PANTHER" id="PTHR35794">
    <property type="entry name" value="CELL DIVISION PROTEIN DIVIVA"/>
    <property type="match status" value="1"/>
</dbReference>
<dbReference type="Gene3D" id="6.10.250.660">
    <property type="match status" value="1"/>
</dbReference>